<dbReference type="Gene3D" id="2.30.90.10">
    <property type="entry name" value="Heparin-binding Growth Factor, Midkine, Chain A- C-terminal Domain"/>
    <property type="match status" value="2"/>
</dbReference>
<evidence type="ECO:0000256" key="6">
    <source>
        <dbReference type="SAM" id="MobiDB-lite"/>
    </source>
</evidence>
<evidence type="ECO:0000256" key="5">
    <source>
        <dbReference type="ARBA" id="ARBA00023157"/>
    </source>
</evidence>
<dbReference type="FunFam" id="2.30.90.10:FF:000001">
    <property type="entry name" value="Pleiotrophin"/>
    <property type="match status" value="1"/>
</dbReference>
<gene>
    <name evidence="9" type="ORF">DMAD_07654</name>
</gene>
<sequence>MNLIFTSASALTVLHIVLLALAVVPSLVNGEEVPDGVRLVMKTRSGDTVIRASRGALADETVTLATVGAESQRIRNNRKSNRSQDTLQQAGGHKSGHKKHGAEEHGSAVSQNPQQNHKQSHKNNNKQQRQVIKQQQQENQAHQGGKRPGPKAKAKASETASTCRYAKSPWTNCDAKTNMRTRILSLKKGEQNCLPTRTIQKKCKKGCRYEKGTWTQCNAGQMTREDHLHVEGFGASDQNCDPVRTVNKKCKGTGRPLEGKHHGPNRVTKERKQKEKGTRRTSQQE</sequence>
<keyword evidence="3" id="KW-0964">Secreted</keyword>
<name>A0AAU9FX46_DROMD</name>
<organism evidence="9 10">
    <name type="scientific">Drosophila madeirensis</name>
    <name type="common">Fruit fly</name>
    <dbReference type="NCBI Taxonomy" id="30013"/>
    <lineage>
        <taxon>Eukaryota</taxon>
        <taxon>Metazoa</taxon>
        <taxon>Ecdysozoa</taxon>
        <taxon>Arthropoda</taxon>
        <taxon>Hexapoda</taxon>
        <taxon>Insecta</taxon>
        <taxon>Pterygota</taxon>
        <taxon>Neoptera</taxon>
        <taxon>Endopterygota</taxon>
        <taxon>Diptera</taxon>
        <taxon>Brachycera</taxon>
        <taxon>Muscomorpha</taxon>
        <taxon>Ephydroidea</taxon>
        <taxon>Drosophilidae</taxon>
        <taxon>Drosophila</taxon>
        <taxon>Sophophora</taxon>
    </lineage>
</organism>
<comment type="similarity">
    <text evidence="2">Belongs to the pleiotrophin family.</text>
</comment>
<accession>A0AAU9FX46</accession>
<proteinExistence type="inferred from homology"/>
<evidence type="ECO:0000256" key="3">
    <source>
        <dbReference type="ARBA" id="ARBA00022525"/>
    </source>
</evidence>
<dbReference type="GO" id="GO:0048332">
    <property type="term" value="P:mesoderm morphogenesis"/>
    <property type="evidence" value="ECO:0007669"/>
    <property type="project" value="TreeGrafter"/>
</dbReference>
<protein>
    <recommendedName>
        <fullName evidence="8">Pleiotrophin/Midkine C-terminal domain-containing protein</fullName>
    </recommendedName>
</protein>
<dbReference type="EMBL" id="AP029265">
    <property type="protein sequence ID" value="BFF99860.1"/>
    <property type="molecule type" value="Genomic_DNA"/>
</dbReference>
<feature type="chain" id="PRO_5043762248" description="Pleiotrophin/Midkine C-terminal domain-containing protein" evidence="7">
    <location>
        <begin position="31"/>
        <end position="285"/>
    </location>
</feature>
<dbReference type="GO" id="GO:0008201">
    <property type="term" value="F:heparin binding"/>
    <property type="evidence" value="ECO:0007669"/>
    <property type="project" value="TreeGrafter"/>
</dbReference>
<evidence type="ECO:0000256" key="7">
    <source>
        <dbReference type="SAM" id="SignalP"/>
    </source>
</evidence>
<evidence type="ECO:0000313" key="9">
    <source>
        <dbReference type="EMBL" id="BFF99860.1"/>
    </source>
</evidence>
<feature type="domain" description="Pleiotrophin/Midkine C-terminal" evidence="8">
    <location>
        <begin position="162"/>
        <end position="205"/>
    </location>
</feature>
<feature type="signal peptide" evidence="7">
    <location>
        <begin position="1"/>
        <end position="30"/>
    </location>
</feature>
<feature type="compositionally biased region" description="Low complexity" evidence="6">
    <location>
        <begin position="125"/>
        <end position="143"/>
    </location>
</feature>
<evidence type="ECO:0000259" key="8">
    <source>
        <dbReference type="Pfam" id="PF01091"/>
    </source>
</evidence>
<evidence type="ECO:0000313" key="10">
    <source>
        <dbReference type="Proteomes" id="UP001500889"/>
    </source>
</evidence>
<evidence type="ECO:0000256" key="4">
    <source>
        <dbReference type="ARBA" id="ARBA00022729"/>
    </source>
</evidence>
<feature type="compositionally biased region" description="Basic residues" evidence="6">
    <location>
        <begin position="144"/>
        <end position="154"/>
    </location>
</feature>
<dbReference type="Proteomes" id="UP001500889">
    <property type="component" value="Chromosome J"/>
</dbReference>
<dbReference type="GO" id="GO:0005576">
    <property type="term" value="C:extracellular region"/>
    <property type="evidence" value="ECO:0007669"/>
    <property type="project" value="UniProtKB-SubCell"/>
</dbReference>
<dbReference type="Pfam" id="PF01091">
    <property type="entry name" value="PTN_MK_C"/>
    <property type="match status" value="1"/>
</dbReference>
<reference evidence="9 10" key="1">
    <citation type="submission" date="2024-02" db="EMBL/GenBank/DDBJ databases">
        <title>A chromosome-level genome assembly of Drosophila madeirensis, a fruit fly species endemic to Madeira island.</title>
        <authorList>
            <person name="Tomihara K."/>
            <person name="Llopart A."/>
            <person name="Yamamoto D."/>
        </authorList>
    </citation>
    <scope>NUCLEOTIDE SEQUENCE [LARGE SCALE GENOMIC DNA]</scope>
    <source>
        <strain evidence="9 10">RF1</strain>
    </source>
</reference>
<keyword evidence="5" id="KW-1015">Disulfide bond</keyword>
<feature type="region of interest" description="Disordered" evidence="6">
    <location>
        <begin position="247"/>
        <end position="285"/>
    </location>
</feature>
<feature type="compositionally biased region" description="Basic and acidic residues" evidence="6">
    <location>
        <begin position="257"/>
        <end position="278"/>
    </location>
</feature>
<evidence type="ECO:0000256" key="1">
    <source>
        <dbReference type="ARBA" id="ARBA00004613"/>
    </source>
</evidence>
<comment type="subcellular location">
    <subcellularLocation>
        <location evidence="1">Secreted</location>
    </subcellularLocation>
</comment>
<dbReference type="InterPro" id="IPR020090">
    <property type="entry name" value="PTN/MK_C_dom"/>
</dbReference>
<dbReference type="AlphaFoldDB" id="A0AAU9FX46"/>
<dbReference type="GO" id="GO:0008083">
    <property type="term" value="F:growth factor activity"/>
    <property type="evidence" value="ECO:0007669"/>
    <property type="project" value="InterPro"/>
</dbReference>
<feature type="region of interest" description="Disordered" evidence="6">
    <location>
        <begin position="69"/>
        <end position="161"/>
    </location>
</feature>
<evidence type="ECO:0000256" key="2">
    <source>
        <dbReference type="ARBA" id="ARBA00005403"/>
    </source>
</evidence>
<keyword evidence="10" id="KW-1185">Reference proteome</keyword>
<keyword evidence="4 7" id="KW-0732">Signal</keyword>
<dbReference type="PANTHER" id="PTHR21050:SF1">
    <property type="entry name" value="MIDKINE AND PLEIOTROPHIN 1, ISOFORM A-RELATED"/>
    <property type="match status" value="1"/>
</dbReference>
<dbReference type="PANTHER" id="PTHR21050">
    <property type="entry name" value="MIDKINE AND PLEIOTROPHIN 1, ISOFORM A-RELATED"/>
    <property type="match status" value="1"/>
</dbReference>
<dbReference type="InterPro" id="IPR038130">
    <property type="entry name" value="PTN/MK_C_dom_sf"/>
</dbReference>